<dbReference type="InterPro" id="IPR036390">
    <property type="entry name" value="WH_DNA-bd_sf"/>
</dbReference>
<dbReference type="InterPro" id="IPR029056">
    <property type="entry name" value="Ribokinase-like"/>
</dbReference>
<evidence type="ECO:0000256" key="2">
    <source>
        <dbReference type="ARBA" id="ARBA00022777"/>
    </source>
</evidence>
<sequence length="364" mass="40646">MTKREREILDLIENNPLISQKELAIKLGITRSSAAVHIANLMKKGYVLGKGYVVHKHDYVTIIGGANIDIQGFSKNKFIYNDSNPGSVNISLGGVGRNIGENLSKLGTETKLLTAVGDDLYGKKILNDAKQYGLDLSYTLVMDEESTSNYMCILDENGNMIAAISNMDIFDRINVDYITEKRKIISNSRLCVIDTNIPEDVIRHTVTNIDDVDYFLDTVSTTKATKIKEFVGCFHTIKPNKLEAEVLSGIEINNIRDMRKASDYFLKKGVKRVFITLGENGIYYNDGEKEERIKSPRIRPTNVTGAGDAFVAGLAYCYMNDEEIEYSARFSMAAAMLAMDNHNTINPNMSKNNVIKKMEETGLC</sequence>
<dbReference type="Pfam" id="PF00294">
    <property type="entry name" value="PfkB"/>
    <property type="match status" value="1"/>
</dbReference>
<dbReference type="AlphaFoldDB" id="A0A1M5UKS6"/>
<dbReference type="RefSeq" id="WP_073338095.1">
    <property type="nucleotide sequence ID" value="NZ_FQXM01000008.1"/>
</dbReference>
<evidence type="ECO:0000256" key="1">
    <source>
        <dbReference type="ARBA" id="ARBA00022679"/>
    </source>
</evidence>
<dbReference type="SUPFAM" id="SSF46785">
    <property type="entry name" value="Winged helix' DNA-binding domain"/>
    <property type="match status" value="1"/>
</dbReference>
<evidence type="ECO:0000313" key="4">
    <source>
        <dbReference type="EMBL" id="SHH63624.1"/>
    </source>
</evidence>
<dbReference type="STRING" id="1121316.SAMN02745207_01794"/>
<dbReference type="PANTHER" id="PTHR10584">
    <property type="entry name" value="SUGAR KINASE"/>
    <property type="match status" value="1"/>
</dbReference>
<keyword evidence="1" id="KW-0808">Transferase</keyword>
<dbReference type="CDD" id="cd01941">
    <property type="entry name" value="YeiC_kinase_like"/>
    <property type="match status" value="1"/>
</dbReference>
<evidence type="ECO:0000259" key="3">
    <source>
        <dbReference type="Pfam" id="PF00294"/>
    </source>
</evidence>
<accession>A0A1M5UKS6</accession>
<protein>
    <submittedName>
        <fullName evidence="4">Pseudouridine kinase</fullName>
    </submittedName>
</protein>
<keyword evidence="2 4" id="KW-0418">Kinase</keyword>
<dbReference type="PROSITE" id="PS00584">
    <property type="entry name" value="PFKB_KINASES_2"/>
    <property type="match status" value="1"/>
</dbReference>
<evidence type="ECO:0000313" key="5">
    <source>
        <dbReference type="Proteomes" id="UP000184447"/>
    </source>
</evidence>
<proteinExistence type="predicted"/>
<name>A0A1M5UKS6_9CLOT</name>
<dbReference type="EMBL" id="FQXM01000008">
    <property type="protein sequence ID" value="SHH63624.1"/>
    <property type="molecule type" value="Genomic_DNA"/>
</dbReference>
<dbReference type="InterPro" id="IPR011611">
    <property type="entry name" value="PfkB_dom"/>
</dbReference>
<dbReference type="InterPro" id="IPR011991">
    <property type="entry name" value="ArsR-like_HTH"/>
</dbReference>
<dbReference type="Gene3D" id="1.10.10.10">
    <property type="entry name" value="Winged helix-like DNA-binding domain superfamily/Winged helix DNA-binding domain"/>
    <property type="match status" value="1"/>
</dbReference>
<gene>
    <name evidence="4" type="ORF">SAMN02745207_01794</name>
</gene>
<dbReference type="Gene3D" id="3.40.1190.20">
    <property type="match status" value="1"/>
</dbReference>
<dbReference type="Pfam" id="PF13412">
    <property type="entry name" value="HTH_24"/>
    <property type="match status" value="1"/>
</dbReference>
<dbReference type="InterPro" id="IPR002173">
    <property type="entry name" value="Carboh/pur_kinase_PfkB_CS"/>
</dbReference>
<dbReference type="OrthoDB" id="9806249at2"/>
<dbReference type="InterPro" id="IPR036388">
    <property type="entry name" value="WH-like_DNA-bd_sf"/>
</dbReference>
<dbReference type="CDD" id="cd00090">
    <property type="entry name" value="HTH_ARSR"/>
    <property type="match status" value="1"/>
</dbReference>
<feature type="domain" description="Carbohydrate kinase PfkB" evidence="3">
    <location>
        <begin position="59"/>
        <end position="348"/>
    </location>
</feature>
<organism evidence="4 5">
    <name type="scientific">Clostridium grantii DSM 8605</name>
    <dbReference type="NCBI Taxonomy" id="1121316"/>
    <lineage>
        <taxon>Bacteria</taxon>
        <taxon>Bacillati</taxon>
        <taxon>Bacillota</taxon>
        <taxon>Clostridia</taxon>
        <taxon>Eubacteriales</taxon>
        <taxon>Clostridiaceae</taxon>
        <taxon>Clostridium</taxon>
    </lineage>
</organism>
<dbReference type="GO" id="GO:0016301">
    <property type="term" value="F:kinase activity"/>
    <property type="evidence" value="ECO:0007669"/>
    <property type="project" value="UniProtKB-KW"/>
</dbReference>
<dbReference type="Proteomes" id="UP000184447">
    <property type="component" value="Unassembled WGS sequence"/>
</dbReference>
<dbReference type="PANTHER" id="PTHR10584:SF166">
    <property type="entry name" value="RIBOKINASE"/>
    <property type="match status" value="1"/>
</dbReference>
<keyword evidence="5" id="KW-1185">Reference proteome</keyword>
<reference evidence="4 5" key="1">
    <citation type="submission" date="2016-11" db="EMBL/GenBank/DDBJ databases">
        <authorList>
            <person name="Jaros S."/>
            <person name="Januszkiewicz K."/>
            <person name="Wedrychowicz H."/>
        </authorList>
    </citation>
    <scope>NUCLEOTIDE SEQUENCE [LARGE SCALE GENOMIC DNA]</scope>
    <source>
        <strain evidence="4 5">DSM 8605</strain>
    </source>
</reference>
<dbReference type="SUPFAM" id="SSF53613">
    <property type="entry name" value="Ribokinase-like"/>
    <property type="match status" value="1"/>
</dbReference>